<evidence type="ECO:0000256" key="1">
    <source>
        <dbReference type="SAM" id="MobiDB-lite"/>
    </source>
</evidence>
<dbReference type="EMBL" id="JBEOZY010000010">
    <property type="protein sequence ID" value="MER6165612.1"/>
    <property type="molecule type" value="Genomic_DNA"/>
</dbReference>
<feature type="region of interest" description="Disordered" evidence="1">
    <location>
        <begin position="120"/>
        <end position="141"/>
    </location>
</feature>
<accession>A0ABV1SWF4</accession>
<comment type="caution">
    <text evidence="2">The sequence shown here is derived from an EMBL/GenBank/DDBJ whole genome shotgun (WGS) entry which is preliminary data.</text>
</comment>
<organism evidence="2 3">
    <name type="scientific">Streptomyces violaceorubidus</name>
    <dbReference type="NCBI Taxonomy" id="284042"/>
    <lineage>
        <taxon>Bacteria</taxon>
        <taxon>Bacillati</taxon>
        <taxon>Actinomycetota</taxon>
        <taxon>Actinomycetes</taxon>
        <taxon>Kitasatosporales</taxon>
        <taxon>Streptomycetaceae</taxon>
        <taxon>Streptomyces</taxon>
    </lineage>
</organism>
<protein>
    <submittedName>
        <fullName evidence="2">Uncharacterized protein</fullName>
    </submittedName>
</protein>
<dbReference type="RefSeq" id="WP_352147387.1">
    <property type="nucleotide sequence ID" value="NZ_JBEOZY010000010.1"/>
</dbReference>
<evidence type="ECO:0000313" key="3">
    <source>
        <dbReference type="Proteomes" id="UP001496720"/>
    </source>
</evidence>
<sequence length="141" mass="14631">MQTHHIPPPEPGDVPRLAAAIVEAAADISGATLDYSPDSLLAVEEIIDGFRAEGVNGGEMAESLVAFGCYVGEVLARHFGGVWRPAPADGGPAAPPVVELPDGRDYDPIAWVFRRLEPLDPEAGGADGGGEPWHGISPATD</sequence>
<evidence type="ECO:0000313" key="2">
    <source>
        <dbReference type="EMBL" id="MER6165612.1"/>
    </source>
</evidence>
<keyword evidence="3" id="KW-1185">Reference proteome</keyword>
<dbReference type="Proteomes" id="UP001496720">
    <property type="component" value="Unassembled WGS sequence"/>
</dbReference>
<reference evidence="2 3" key="1">
    <citation type="submission" date="2024-06" db="EMBL/GenBank/DDBJ databases">
        <title>The Natural Products Discovery Center: Release of the First 8490 Sequenced Strains for Exploring Actinobacteria Biosynthetic Diversity.</title>
        <authorList>
            <person name="Kalkreuter E."/>
            <person name="Kautsar S.A."/>
            <person name="Yang D."/>
            <person name="Bader C.D."/>
            <person name="Teijaro C.N."/>
            <person name="Fluegel L."/>
            <person name="Davis C.M."/>
            <person name="Simpson J.R."/>
            <person name="Lauterbach L."/>
            <person name="Steele A.D."/>
            <person name="Gui C."/>
            <person name="Meng S."/>
            <person name="Li G."/>
            <person name="Viehrig K."/>
            <person name="Ye F."/>
            <person name="Su P."/>
            <person name="Kiefer A.F."/>
            <person name="Nichols A."/>
            <person name="Cepeda A.J."/>
            <person name="Yan W."/>
            <person name="Fan B."/>
            <person name="Jiang Y."/>
            <person name="Adhikari A."/>
            <person name="Zheng C.-J."/>
            <person name="Schuster L."/>
            <person name="Cowan T.M."/>
            <person name="Smanski M.J."/>
            <person name="Chevrette M.G."/>
            <person name="De Carvalho L.P.S."/>
            <person name="Shen B."/>
        </authorList>
    </citation>
    <scope>NUCLEOTIDE SEQUENCE [LARGE SCALE GENOMIC DNA]</scope>
    <source>
        <strain evidence="2 3">NPDC001615</strain>
    </source>
</reference>
<name>A0ABV1SWF4_9ACTN</name>
<gene>
    <name evidence="2" type="ORF">ABT188_13715</name>
</gene>
<proteinExistence type="predicted"/>